<feature type="non-terminal residue" evidence="2">
    <location>
        <position position="149"/>
    </location>
</feature>
<sequence length="149" mass="16938">DEVRSSCDWFMCDTLSAATQVVQATIKFLEAKAEAEKETTRFRKLDILERLEQGILPQPENDAYRISLGKPKQQIPSPYNSANSRAVRPIPPPQQALPEHKFPAQCNIAQAPLRNQETILELIPKGQQLPDPRTSRHPLINGQRVYNRE</sequence>
<feature type="region of interest" description="Disordered" evidence="1">
    <location>
        <begin position="70"/>
        <end position="98"/>
    </location>
</feature>
<dbReference type="EMBL" id="UIGY01000179">
    <property type="protein sequence ID" value="SUZ12476.1"/>
    <property type="molecule type" value="Genomic_DNA"/>
</dbReference>
<gene>
    <name evidence="2" type="ORF">BGT96224V2_LOCUS5640</name>
</gene>
<dbReference type="AlphaFoldDB" id="A0A381LH28"/>
<reference evidence="2" key="1">
    <citation type="submission" date="2018-07" db="EMBL/GenBank/DDBJ databases">
        <authorList>
            <person name="Quirk P.G."/>
            <person name="Krulwich T.A."/>
        </authorList>
    </citation>
    <scope>NUCLEOTIDE SEQUENCE</scope>
    <source>
        <strain evidence="2">96224</strain>
    </source>
</reference>
<protein>
    <submittedName>
        <fullName evidence="2">Bgt-20147-2</fullName>
    </submittedName>
</protein>
<accession>A0A381LH28</accession>
<organism evidence="2">
    <name type="scientific">Blumeria graminis f. sp. tritici 96224</name>
    <dbReference type="NCBI Taxonomy" id="1268274"/>
    <lineage>
        <taxon>Eukaryota</taxon>
        <taxon>Fungi</taxon>
        <taxon>Dikarya</taxon>
        <taxon>Ascomycota</taxon>
        <taxon>Pezizomycotina</taxon>
        <taxon>Leotiomycetes</taxon>
        <taxon>Erysiphales</taxon>
        <taxon>Erysiphaceae</taxon>
        <taxon>Blumeria</taxon>
    </lineage>
</organism>
<evidence type="ECO:0000256" key="1">
    <source>
        <dbReference type="SAM" id="MobiDB-lite"/>
    </source>
</evidence>
<evidence type="ECO:0000313" key="2">
    <source>
        <dbReference type="EMBL" id="SUZ12476.1"/>
    </source>
</evidence>
<proteinExistence type="predicted"/>
<feature type="region of interest" description="Disordered" evidence="1">
    <location>
        <begin position="126"/>
        <end position="149"/>
    </location>
</feature>
<name>A0A381LH28_BLUGR</name>
<feature type="non-terminal residue" evidence="2">
    <location>
        <position position="1"/>
    </location>
</feature>
<feature type="compositionally biased region" description="Polar residues" evidence="1">
    <location>
        <begin position="74"/>
        <end position="84"/>
    </location>
</feature>